<feature type="region of interest" description="Disordered" evidence="11">
    <location>
        <begin position="344"/>
        <end position="436"/>
    </location>
</feature>
<dbReference type="SUPFAM" id="SSF109998">
    <property type="entry name" value="Triger factor/SurA peptide-binding domain-like"/>
    <property type="match status" value="1"/>
</dbReference>
<keyword evidence="7 10" id="KW-0413">Isomerase</keyword>
<comment type="caution">
    <text evidence="14">The sequence shown here is derived from an EMBL/GenBank/DDBJ whole genome shotgun (WGS) entry which is preliminary data.</text>
</comment>
<dbReference type="GO" id="GO:0003755">
    <property type="term" value="F:peptidyl-prolyl cis-trans isomerase activity"/>
    <property type="evidence" value="ECO:0007669"/>
    <property type="project" value="UniProtKB-KW"/>
</dbReference>
<evidence type="ECO:0000313" key="15">
    <source>
        <dbReference type="Proteomes" id="UP000886886"/>
    </source>
</evidence>
<feature type="domain" description="PPIase FKBP-type" evidence="13">
    <location>
        <begin position="79"/>
        <end position="139"/>
    </location>
</feature>
<comment type="catalytic activity">
    <reaction evidence="1 10">
        <text>[protein]-peptidylproline (omega=180) = [protein]-peptidylproline (omega=0)</text>
        <dbReference type="Rhea" id="RHEA:16237"/>
        <dbReference type="Rhea" id="RHEA-COMP:10747"/>
        <dbReference type="Rhea" id="RHEA-COMP:10748"/>
        <dbReference type="ChEBI" id="CHEBI:83833"/>
        <dbReference type="ChEBI" id="CHEBI:83834"/>
        <dbReference type="EC" id="5.2.1.8"/>
    </reaction>
</comment>
<comment type="function">
    <text evidence="9">Involved in protein export. Acts as a chaperone by maintaining the newly synthesized protein in an open conformation. Functions as a peptidyl-prolyl cis-trans isomerase.</text>
</comment>
<evidence type="ECO:0000256" key="11">
    <source>
        <dbReference type="SAM" id="MobiDB-lite"/>
    </source>
</evidence>
<evidence type="ECO:0000259" key="13">
    <source>
        <dbReference type="PROSITE" id="PS50059"/>
    </source>
</evidence>
<evidence type="ECO:0000256" key="10">
    <source>
        <dbReference type="PROSITE-ProRule" id="PRU00277"/>
    </source>
</evidence>
<evidence type="ECO:0000256" key="9">
    <source>
        <dbReference type="ARBA" id="ARBA00024849"/>
    </source>
</evidence>
<accession>A0A9D1D1F3</accession>
<dbReference type="InterPro" id="IPR037041">
    <property type="entry name" value="Trigger_fac_C_sf"/>
</dbReference>
<dbReference type="Proteomes" id="UP000886886">
    <property type="component" value="Unassembled WGS sequence"/>
</dbReference>
<dbReference type="InterPro" id="IPR008880">
    <property type="entry name" value="Trigger_fac_C"/>
</dbReference>
<dbReference type="InterPro" id="IPR005215">
    <property type="entry name" value="Trig_fac"/>
</dbReference>
<proteinExistence type="inferred from homology"/>
<dbReference type="NCBIfam" id="TIGR00115">
    <property type="entry name" value="tig"/>
    <property type="match status" value="1"/>
</dbReference>
<comment type="similarity">
    <text evidence="3">Belongs to the FKBP-type PPIase family. Tig subfamily.</text>
</comment>
<comment type="subcellular location">
    <subcellularLocation>
        <location evidence="2">Cytoplasm</location>
    </subcellularLocation>
</comment>
<organism evidence="14 15">
    <name type="scientific">Candidatus Limivivens merdigallinarum</name>
    <dbReference type="NCBI Taxonomy" id="2840859"/>
    <lineage>
        <taxon>Bacteria</taxon>
        <taxon>Bacillati</taxon>
        <taxon>Bacillota</taxon>
        <taxon>Clostridia</taxon>
        <taxon>Lachnospirales</taxon>
        <taxon>Lachnospiraceae</taxon>
        <taxon>Lachnospiraceae incertae sedis</taxon>
        <taxon>Candidatus Limivivens</taxon>
    </lineage>
</organism>
<dbReference type="Pfam" id="PF00254">
    <property type="entry name" value="FKBP_C"/>
    <property type="match status" value="1"/>
</dbReference>
<evidence type="ECO:0000256" key="2">
    <source>
        <dbReference type="ARBA" id="ARBA00004496"/>
    </source>
</evidence>
<dbReference type="EMBL" id="DVFT01000158">
    <property type="protein sequence ID" value="HIQ97027.1"/>
    <property type="molecule type" value="Genomic_DNA"/>
</dbReference>
<reference evidence="14" key="2">
    <citation type="journal article" date="2021" name="PeerJ">
        <title>Extensive microbial diversity within the chicken gut microbiome revealed by metagenomics and culture.</title>
        <authorList>
            <person name="Gilroy R."/>
            <person name="Ravi A."/>
            <person name="Getino M."/>
            <person name="Pursley I."/>
            <person name="Horton D.L."/>
            <person name="Alikhan N.F."/>
            <person name="Baker D."/>
            <person name="Gharbi K."/>
            <person name="Hall N."/>
            <person name="Watson M."/>
            <person name="Adriaenssens E.M."/>
            <person name="Foster-Nyarko E."/>
            <person name="Jarju S."/>
            <person name="Secka A."/>
            <person name="Antonio M."/>
            <person name="Oren A."/>
            <person name="Chaudhuri R.R."/>
            <person name="La Ragione R."/>
            <person name="Hildebrand F."/>
            <person name="Pallen M.J."/>
        </authorList>
    </citation>
    <scope>NUCLEOTIDE SEQUENCE</scope>
    <source>
        <strain evidence="14">ChiSjej3B21-11622</strain>
    </source>
</reference>
<feature type="compositionally biased region" description="Low complexity" evidence="11">
    <location>
        <begin position="344"/>
        <end position="360"/>
    </location>
</feature>
<dbReference type="Gene3D" id="1.10.3120.10">
    <property type="entry name" value="Trigger factor, C-terminal domain"/>
    <property type="match status" value="1"/>
</dbReference>
<keyword evidence="8" id="KW-0131">Cell cycle</keyword>
<feature type="signal peptide" evidence="12">
    <location>
        <begin position="1"/>
        <end position="18"/>
    </location>
</feature>
<keyword evidence="5 10" id="KW-0697">Rotamase</keyword>
<sequence length="436" mass="48379">MKKRMLLLSLGVMTAALISGCSSSSKGPYSDYVTLGEYKGLEVTKIKAEVTDETLNDEIDYVLEENTEYNEVDRAAESGDLVNITFTGTIDGEVSEDASAEDLDMEIGAGDFLEDFENSAIGMKAGENKTFSTTFPDDYLDDTMAGKEVSFNLTVNSVSEINRPELTDEFVSTISEYQTVDEYKEGLRQELLEMMEADNNYTAGSDALSMVIENSTFDGYPDDLYEECEALYNESNQYYAELLGIDVSELEVSEEETQEIVEGIVNEEMVIQTIAAAEDLEVSDEEYTSYVTSHLADYDCDSVEEYESLYSKEDTMDEILREKVQNFLLDNATITEVSEDEYYGYSDSSYSGEDSYYGESTYDGEDSYSGESTYDGEDSYSGESTYDGEDSYSGESTYDGEDSYSGESTYDGEDSTGAETDLVLDVDSGETEESET</sequence>
<feature type="chain" id="PRO_5038514379" description="peptidylprolyl isomerase" evidence="12">
    <location>
        <begin position="19"/>
        <end position="436"/>
    </location>
</feature>
<evidence type="ECO:0000256" key="8">
    <source>
        <dbReference type="ARBA" id="ARBA00023306"/>
    </source>
</evidence>
<keyword evidence="4" id="KW-0132">Cell division</keyword>
<keyword evidence="12" id="KW-0732">Signal</keyword>
<dbReference type="InterPro" id="IPR046357">
    <property type="entry name" value="PPIase_dom_sf"/>
</dbReference>
<dbReference type="GO" id="GO:0005737">
    <property type="term" value="C:cytoplasm"/>
    <property type="evidence" value="ECO:0007669"/>
    <property type="project" value="UniProtKB-SubCell"/>
</dbReference>
<reference evidence="14" key="1">
    <citation type="submission" date="2020-10" db="EMBL/GenBank/DDBJ databases">
        <authorList>
            <person name="Gilroy R."/>
        </authorList>
    </citation>
    <scope>NUCLEOTIDE SEQUENCE</scope>
    <source>
        <strain evidence="14">ChiSjej3B21-11622</strain>
    </source>
</reference>
<evidence type="ECO:0000313" key="14">
    <source>
        <dbReference type="EMBL" id="HIQ97027.1"/>
    </source>
</evidence>
<evidence type="ECO:0000256" key="4">
    <source>
        <dbReference type="ARBA" id="ARBA00022618"/>
    </source>
</evidence>
<dbReference type="GO" id="GO:0015031">
    <property type="term" value="P:protein transport"/>
    <property type="evidence" value="ECO:0007669"/>
    <property type="project" value="InterPro"/>
</dbReference>
<evidence type="ECO:0000256" key="7">
    <source>
        <dbReference type="ARBA" id="ARBA00023235"/>
    </source>
</evidence>
<evidence type="ECO:0000256" key="12">
    <source>
        <dbReference type="SAM" id="SignalP"/>
    </source>
</evidence>
<dbReference type="FunFam" id="3.10.50.40:FF:000001">
    <property type="entry name" value="Trigger factor"/>
    <property type="match status" value="1"/>
</dbReference>
<gene>
    <name evidence="14" type="primary">tig</name>
    <name evidence="14" type="ORF">IAB26_10745</name>
</gene>
<dbReference type="EC" id="5.2.1.8" evidence="10"/>
<evidence type="ECO:0000256" key="1">
    <source>
        <dbReference type="ARBA" id="ARBA00000971"/>
    </source>
</evidence>
<dbReference type="GO" id="GO:0006457">
    <property type="term" value="P:protein folding"/>
    <property type="evidence" value="ECO:0007669"/>
    <property type="project" value="InterPro"/>
</dbReference>
<dbReference type="InterPro" id="IPR027304">
    <property type="entry name" value="Trigger_fact/SurA_dom_sf"/>
</dbReference>
<evidence type="ECO:0000256" key="6">
    <source>
        <dbReference type="ARBA" id="ARBA00023186"/>
    </source>
</evidence>
<name>A0A9D1D1F3_9FIRM</name>
<protein>
    <recommendedName>
        <fullName evidence="10">peptidylprolyl isomerase</fullName>
        <ecNumber evidence="10">5.2.1.8</ecNumber>
    </recommendedName>
</protein>
<dbReference type="AlphaFoldDB" id="A0A9D1D1F3"/>
<dbReference type="PROSITE" id="PS51257">
    <property type="entry name" value="PROKAR_LIPOPROTEIN"/>
    <property type="match status" value="1"/>
</dbReference>
<keyword evidence="6" id="KW-0143">Chaperone</keyword>
<dbReference type="PROSITE" id="PS50059">
    <property type="entry name" value="FKBP_PPIASE"/>
    <property type="match status" value="1"/>
</dbReference>
<dbReference type="InterPro" id="IPR001179">
    <property type="entry name" value="PPIase_FKBP_dom"/>
</dbReference>
<evidence type="ECO:0000256" key="3">
    <source>
        <dbReference type="ARBA" id="ARBA00005464"/>
    </source>
</evidence>
<evidence type="ECO:0000256" key="5">
    <source>
        <dbReference type="ARBA" id="ARBA00023110"/>
    </source>
</evidence>
<dbReference type="GO" id="GO:0051301">
    <property type="term" value="P:cell division"/>
    <property type="evidence" value="ECO:0007669"/>
    <property type="project" value="UniProtKB-KW"/>
</dbReference>
<dbReference type="Gene3D" id="3.10.50.40">
    <property type="match status" value="1"/>
</dbReference>
<feature type="compositionally biased region" description="Acidic residues" evidence="11">
    <location>
        <begin position="362"/>
        <end position="436"/>
    </location>
</feature>
<dbReference type="SUPFAM" id="SSF54534">
    <property type="entry name" value="FKBP-like"/>
    <property type="match status" value="1"/>
</dbReference>
<dbReference type="Pfam" id="PF05698">
    <property type="entry name" value="Trigger_C"/>
    <property type="match status" value="1"/>
</dbReference>